<organism evidence="1">
    <name type="scientific">viral metagenome</name>
    <dbReference type="NCBI Taxonomy" id="1070528"/>
    <lineage>
        <taxon>unclassified sequences</taxon>
        <taxon>metagenomes</taxon>
        <taxon>organismal metagenomes</taxon>
    </lineage>
</organism>
<accession>A0A6H1ZSB5</accession>
<dbReference type="EMBL" id="MT144191">
    <property type="protein sequence ID" value="QJA50369.1"/>
    <property type="molecule type" value="Genomic_DNA"/>
</dbReference>
<name>A0A6H1ZSB5_9ZZZZ</name>
<proteinExistence type="predicted"/>
<sequence>MENKIKIKLSDLEFELTGYVLKAEVEKLAFKKLAEIFNNAIKYMEGKVNGQSERISIIDNNGYKEAIRDVKTFKYMLEKKQ</sequence>
<reference evidence="1" key="1">
    <citation type="submission" date="2020-03" db="EMBL/GenBank/DDBJ databases">
        <title>The deep terrestrial virosphere.</title>
        <authorList>
            <person name="Holmfeldt K."/>
            <person name="Nilsson E."/>
            <person name="Simone D."/>
            <person name="Lopez-Fernandez M."/>
            <person name="Wu X."/>
            <person name="de Brujin I."/>
            <person name="Lundin D."/>
            <person name="Andersson A."/>
            <person name="Bertilsson S."/>
            <person name="Dopson M."/>
        </authorList>
    </citation>
    <scope>NUCLEOTIDE SEQUENCE</scope>
    <source>
        <strain evidence="2">MM415A02719</strain>
        <strain evidence="1">TM448A01721</strain>
    </source>
</reference>
<gene>
    <name evidence="2" type="ORF">MM415A02719_0008</name>
    <name evidence="1" type="ORF">TM448A01721_0006</name>
</gene>
<dbReference type="AlphaFoldDB" id="A0A6H1ZSB5"/>
<evidence type="ECO:0000313" key="2">
    <source>
        <dbReference type="EMBL" id="QJA72573.1"/>
    </source>
</evidence>
<protein>
    <submittedName>
        <fullName evidence="1">Uncharacterized protein</fullName>
    </submittedName>
</protein>
<dbReference type="EMBL" id="MT141962">
    <property type="protein sequence ID" value="QJA72573.1"/>
    <property type="molecule type" value="Genomic_DNA"/>
</dbReference>
<evidence type="ECO:0000313" key="1">
    <source>
        <dbReference type="EMBL" id="QJA50369.1"/>
    </source>
</evidence>